<dbReference type="GO" id="GO:0000270">
    <property type="term" value="P:peptidoglycan metabolic process"/>
    <property type="evidence" value="ECO:0007669"/>
    <property type="project" value="TreeGrafter"/>
</dbReference>
<dbReference type="Pfam" id="PF02698">
    <property type="entry name" value="DUF218"/>
    <property type="match status" value="1"/>
</dbReference>
<proteinExistence type="predicted"/>
<name>A0A1H6Q6Y6_9BURK</name>
<feature type="domain" description="DUF218" evidence="1">
    <location>
        <begin position="69"/>
        <end position="230"/>
    </location>
</feature>
<evidence type="ECO:0000259" key="1">
    <source>
        <dbReference type="Pfam" id="PF02698"/>
    </source>
</evidence>
<dbReference type="InterPro" id="IPR051599">
    <property type="entry name" value="Cell_Envelope_Assoc"/>
</dbReference>
<dbReference type="InterPro" id="IPR014729">
    <property type="entry name" value="Rossmann-like_a/b/a_fold"/>
</dbReference>
<dbReference type="Proteomes" id="UP000198866">
    <property type="component" value="Unassembled WGS sequence"/>
</dbReference>
<keyword evidence="3" id="KW-1185">Reference proteome</keyword>
<gene>
    <name evidence="2" type="ORF">SAMN05192539_1001147</name>
</gene>
<dbReference type="EMBL" id="FNYE01000001">
    <property type="protein sequence ID" value="SEI39528.1"/>
    <property type="molecule type" value="Genomic_DNA"/>
</dbReference>
<organism evidence="2 3">
    <name type="scientific">Paraburkholderia diazotrophica</name>
    <dbReference type="NCBI Taxonomy" id="667676"/>
    <lineage>
        <taxon>Bacteria</taxon>
        <taxon>Pseudomonadati</taxon>
        <taxon>Pseudomonadota</taxon>
        <taxon>Betaproteobacteria</taxon>
        <taxon>Burkholderiales</taxon>
        <taxon>Burkholderiaceae</taxon>
        <taxon>Paraburkholderia</taxon>
    </lineage>
</organism>
<dbReference type="PANTHER" id="PTHR30336">
    <property type="entry name" value="INNER MEMBRANE PROTEIN, PROBABLE PERMEASE"/>
    <property type="match status" value="1"/>
</dbReference>
<dbReference type="GO" id="GO:0005886">
    <property type="term" value="C:plasma membrane"/>
    <property type="evidence" value="ECO:0007669"/>
    <property type="project" value="TreeGrafter"/>
</dbReference>
<protein>
    <submittedName>
        <fullName evidence="2">Uncharacterized SAM-binding protein YcdF, DUF218 family</fullName>
    </submittedName>
</protein>
<sequence>MILLTLLLLFFAAFVLLRSARTIIGAAAIAFYWALGSGWLAQPLLDLTQRGAPPGGQTVAPTTYAPHTAIVLLGTGTIHDHDGKLVPPKDAYARIEKSADLYARCKQVSPVCHVIVSGGNPQEHEATEADTYLPYLLRDQVPRGDIILENRSLTTYENARNVRAILHDGYYGSLIVVTSAYHMPRALLNFHRFGMQPLPVVSNTRHAKLGFLPRGENLFDAEIALHELIGLAQFHVYQAIGWF</sequence>
<dbReference type="Gene3D" id="3.40.50.620">
    <property type="entry name" value="HUPs"/>
    <property type="match status" value="1"/>
</dbReference>
<dbReference type="AlphaFoldDB" id="A0A1H6Q6Y6"/>
<dbReference type="RefSeq" id="WP_407668871.1">
    <property type="nucleotide sequence ID" value="NZ_FNYE01000001.1"/>
</dbReference>
<evidence type="ECO:0000313" key="3">
    <source>
        <dbReference type="Proteomes" id="UP000198866"/>
    </source>
</evidence>
<dbReference type="CDD" id="cd06259">
    <property type="entry name" value="YdcF-like"/>
    <property type="match status" value="1"/>
</dbReference>
<dbReference type="InterPro" id="IPR003848">
    <property type="entry name" value="DUF218"/>
</dbReference>
<dbReference type="GO" id="GO:0043164">
    <property type="term" value="P:Gram-negative-bacterium-type cell wall biogenesis"/>
    <property type="evidence" value="ECO:0007669"/>
    <property type="project" value="TreeGrafter"/>
</dbReference>
<dbReference type="PANTHER" id="PTHR30336:SF4">
    <property type="entry name" value="ENVELOPE BIOGENESIS FACTOR ELYC"/>
    <property type="match status" value="1"/>
</dbReference>
<reference evidence="3" key="1">
    <citation type="submission" date="2016-10" db="EMBL/GenBank/DDBJ databases">
        <authorList>
            <person name="Varghese N."/>
            <person name="Submissions S."/>
        </authorList>
    </citation>
    <scope>NUCLEOTIDE SEQUENCE [LARGE SCALE GENOMIC DNA]</scope>
    <source>
        <strain evidence="3">LMG 26031</strain>
    </source>
</reference>
<evidence type="ECO:0000313" key="2">
    <source>
        <dbReference type="EMBL" id="SEI39528.1"/>
    </source>
</evidence>
<accession>A0A1H6Q6Y6</accession>
<dbReference type="STRING" id="667676.SAMN05192539_1001147"/>